<evidence type="ECO:0000256" key="7">
    <source>
        <dbReference type="RuleBase" id="RU910716"/>
    </source>
</evidence>
<keyword evidence="6 7" id="KW-0472">Membrane</keyword>
<gene>
    <name evidence="9" type="ORF">BaRGS_00040349</name>
</gene>
<comment type="caution">
    <text evidence="9">The sequence shown here is derived from an EMBL/GenBank/DDBJ whole genome shotgun (WGS) entry which is preliminary data.</text>
</comment>
<name>A0ABD0J0F5_9CAEN</name>
<feature type="region of interest" description="Disordered" evidence="8">
    <location>
        <begin position="1"/>
        <end position="66"/>
    </location>
</feature>
<feature type="compositionally biased region" description="Polar residues" evidence="8">
    <location>
        <begin position="1"/>
        <end position="16"/>
    </location>
</feature>
<dbReference type="AlphaFoldDB" id="A0ABD0J0F5"/>
<keyword evidence="4 7" id="KW-0812">Transmembrane</keyword>
<feature type="transmembrane region" description="Helical" evidence="7">
    <location>
        <begin position="95"/>
        <end position="121"/>
    </location>
</feature>
<evidence type="ECO:0000256" key="1">
    <source>
        <dbReference type="ARBA" id="ARBA00004651"/>
    </source>
</evidence>
<evidence type="ECO:0000313" key="9">
    <source>
        <dbReference type="EMBL" id="KAK7445361.1"/>
    </source>
</evidence>
<evidence type="ECO:0000313" key="10">
    <source>
        <dbReference type="Proteomes" id="UP001519460"/>
    </source>
</evidence>
<feature type="compositionally biased region" description="Polar residues" evidence="8">
    <location>
        <begin position="29"/>
        <end position="40"/>
    </location>
</feature>
<evidence type="ECO:0000256" key="5">
    <source>
        <dbReference type="ARBA" id="ARBA00022989"/>
    </source>
</evidence>
<comment type="subcellular location">
    <subcellularLocation>
        <location evidence="1">Cell membrane</location>
        <topology evidence="1">Multi-pass membrane protein</topology>
    </subcellularLocation>
    <subcellularLocation>
        <location evidence="7">Membrane</location>
        <topology evidence="7">Multi-pass membrane protein</topology>
    </subcellularLocation>
</comment>
<reference evidence="9 10" key="1">
    <citation type="journal article" date="2023" name="Sci. Data">
        <title>Genome assembly of the Korean intertidal mud-creeper Batillaria attramentaria.</title>
        <authorList>
            <person name="Patra A.K."/>
            <person name="Ho P.T."/>
            <person name="Jun S."/>
            <person name="Lee S.J."/>
            <person name="Kim Y."/>
            <person name="Won Y.J."/>
        </authorList>
    </citation>
    <scope>NUCLEOTIDE SEQUENCE [LARGE SCALE GENOMIC DNA]</scope>
    <source>
        <strain evidence="9">Wonlab-2016</strain>
    </source>
</reference>
<evidence type="ECO:0000256" key="2">
    <source>
        <dbReference type="ARBA" id="ARBA00008789"/>
    </source>
</evidence>
<evidence type="ECO:0000256" key="4">
    <source>
        <dbReference type="ARBA" id="ARBA00022692"/>
    </source>
</evidence>
<organism evidence="9 10">
    <name type="scientific">Batillaria attramentaria</name>
    <dbReference type="NCBI Taxonomy" id="370345"/>
    <lineage>
        <taxon>Eukaryota</taxon>
        <taxon>Metazoa</taxon>
        <taxon>Spiralia</taxon>
        <taxon>Lophotrochozoa</taxon>
        <taxon>Mollusca</taxon>
        <taxon>Gastropoda</taxon>
        <taxon>Caenogastropoda</taxon>
        <taxon>Sorbeoconcha</taxon>
        <taxon>Cerithioidea</taxon>
        <taxon>Batillariidae</taxon>
        <taxon>Batillaria</taxon>
    </lineage>
</organism>
<dbReference type="PANTHER" id="PTHR16024">
    <property type="entry name" value="XK-RELATED PROTEIN"/>
    <property type="match status" value="1"/>
</dbReference>
<sequence>MSNTGSDPTRPQTTGADTEDVGTGDKLLASSTSRTPTGSDVNVGIEEEVSPSSAEDQATTRAGGDTENCTPWNLAERIWRLMDDTHHGGFTRLDFVLGIVGIIIYIVDIATDLQLAISYFLGGHVAYGVLTTVCIFWAYFCVLVCGLCLFDRNKKVPTAWWVCRIVFLILGLSPVIAMVETMYYGMKSRARHREGEREDNCYTVTAKWTVYQRFTEGFLEAAPQLCFQLYITFKEKPDDDVAAGMLPAMT</sequence>
<accession>A0ABD0J0F5</accession>
<evidence type="ECO:0000256" key="3">
    <source>
        <dbReference type="ARBA" id="ARBA00022475"/>
    </source>
</evidence>
<protein>
    <recommendedName>
        <fullName evidence="7">XK-related protein</fullName>
    </recommendedName>
</protein>
<keyword evidence="5 7" id="KW-1133">Transmembrane helix</keyword>
<feature type="compositionally biased region" description="Polar residues" evidence="8">
    <location>
        <begin position="50"/>
        <end position="60"/>
    </location>
</feature>
<evidence type="ECO:0000256" key="8">
    <source>
        <dbReference type="SAM" id="MobiDB-lite"/>
    </source>
</evidence>
<dbReference type="Pfam" id="PF09815">
    <property type="entry name" value="XK-related"/>
    <property type="match status" value="1"/>
</dbReference>
<dbReference type="GO" id="GO:0005886">
    <property type="term" value="C:plasma membrane"/>
    <property type="evidence" value="ECO:0007669"/>
    <property type="project" value="UniProtKB-SubCell"/>
</dbReference>
<comment type="similarity">
    <text evidence="2 7">Belongs to the XK family.</text>
</comment>
<dbReference type="PANTHER" id="PTHR16024:SF6">
    <property type="entry name" value="XK-RELATED PROTEIN"/>
    <property type="match status" value="1"/>
</dbReference>
<feature type="transmembrane region" description="Helical" evidence="7">
    <location>
        <begin position="127"/>
        <end position="150"/>
    </location>
</feature>
<keyword evidence="3" id="KW-1003">Cell membrane</keyword>
<dbReference type="EMBL" id="JACVVK020000794">
    <property type="protein sequence ID" value="KAK7445361.1"/>
    <property type="molecule type" value="Genomic_DNA"/>
</dbReference>
<keyword evidence="10" id="KW-1185">Reference proteome</keyword>
<dbReference type="InterPro" id="IPR018629">
    <property type="entry name" value="XK-rel"/>
</dbReference>
<dbReference type="Proteomes" id="UP001519460">
    <property type="component" value="Unassembled WGS sequence"/>
</dbReference>
<dbReference type="InterPro" id="IPR050895">
    <property type="entry name" value="XK-related_scramblase"/>
</dbReference>
<evidence type="ECO:0000256" key="6">
    <source>
        <dbReference type="ARBA" id="ARBA00023136"/>
    </source>
</evidence>
<proteinExistence type="inferred from homology"/>
<feature type="non-terminal residue" evidence="9">
    <location>
        <position position="250"/>
    </location>
</feature>
<feature type="transmembrane region" description="Helical" evidence="7">
    <location>
        <begin position="162"/>
        <end position="184"/>
    </location>
</feature>